<dbReference type="NCBIfam" id="TIGR02329">
    <property type="entry name" value="propionate_PrpR"/>
    <property type="match status" value="1"/>
</dbReference>
<reference evidence="8" key="1">
    <citation type="journal article" date="2019" name="Int. J. Syst. Evol. Microbiol.">
        <title>The Global Catalogue of Microorganisms (GCM) 10K type strain sequencing project: providing services to taxonomists for standard genome sequencing and annotation.</title>
        <authorList>
            <consortium name="The Broad Institute Genomics Platform"/>
            <consortium name="The Broad Institute Genome Sequencing Center for Infectious Disease"/>
            <person name="Wu L."/>
            <person name="Ma J."/>
        </authorList>
    </citation>
    <scope>NUCLEOTIDE SEQUENCE [LARGE SCALE GENOMIC DNA]</scope>
    <source>
        <strain evidence="8">NBRC 110044</strain>
    </source>
</reference>
<dbReference type="Gene3D" id="3.40.50.2300">
    <property type="match status" value="1"/>
</dbReference>
<dbReference type="InterPro" id="IPR000014">
    <property type="entry name" value="PAS"/>
</dbReference>
<name>A0ABQ5YEE5_9NEIS</name>
<dbReference type="NCBIfam" id="TIGR00229">
    <property type="entry name" value="sensory_box"/>
    <property type="match status" value="1"/>
</dbReference>
<dbReference type="SMART" id="SM00091">
    <property type="entry name" value="PAS"/>
    <property type="match status" value="1"/>
</dbReference>
<evidence type="ECO:0000259" key="6">
    <source>
        <dbReference type="PROSITE" id="PS50112"/>
    </source>
</evidence>
<dbReference type="InterPro" id="IPR035965">
    <property type="entry name" value="PAS-like_dom_sf"/>
</dbReference>
<dbReference type="InterPro" id="IPR012704">
    <property type="entry name" value="Sig_transdc_resp-reg_PrpR"/>
</dbReference>
<evidence type="ECO:0000256" key="3">
    <source>
        <dbReference type="ARBA" id="ARBA00023015"/>
    </source>
</evidence>
<dbReference type="Pfam" id="PF06506">
    <property type="entry name" value="PrpR_N"/>
    <property type="match status" value="1"/>
</dbReference>
<dbReference type="InterPro" id="IPR013656">
    <property type="entry name" value="PAS_4"/>
</dbReference>
<evidence type="ECO:0000256" key="2">
    <source>
        <dbReference type="ARBA" id="ARBA00022840"/>
    </source>
</evidence>
<gene>
    <name evidence="7" type="primary">prpR</name>
    <name evidence="7" type="ORF">GCM10007907_21310</name>
</gene>
<dbReference type="InterPro" id="IPR025944">
    <property type="entry name" value="Sigma_54_int_dom_CS"/>
</dbReference>
<dbReference type="SUPFAM" id="SSF52540">
    <property type="entry name" value="P-loop containing nucleoside triphosphate hydrolases"/>
    <property type="match status" value="1"/>
</dbReference>
<dbReference type="SUPFAM" id="SSF159800">
    <property type="entry name" value="PrpR receptor domain-like"/>
    <property type="match status" value="1"/>
</dbReference>
<organism evidence="7 8">
    <name type="scientific">Chitinimonas prasina</name>
    <dbReference type="NCBI Taxonomy" id="1434937"/>
    <lineage>
        <taxon>Bacteria</taxon>
        <taxon>Pseudomonadati</taxon>
        <taxon>Pseudomonadota</taxon>
        <taxon>Betaproteobacteria</taxon>
        <taxon>Neisseriales</taxon>
        <taxon>Chitinibacteraceae</taxon>
        <taxon>Chitinimonas</taxon>
    </lineage>
</organism>
<dbReference type="InterPro" id="IPR003593">
    <property type="entry name" value="AAA+_ATPase"/>
</dbReference>
<dbReference type="InterPro" id="IPR010524">
    <property type="entry name" value="Sig_transdc_resp-reg_PrpR_N"/>
</dbReference>
<evidence type="ECO:0000313" key="8">
    <source>
        <dbReference type="Proteomes" id="UP001156706"/>
    </source>
</evidence>
<sequence length="633" mass="68373">MARQSIPRLGVVATRALAEMARGVLAGAGQRYELQLIEMPADEAVASVRELVQAGRLDAVIAAGRGAELLRGALDIPVAQIKVTGYDILHALVAARRLNPRAVLLTRRRLADEFESLKPILNLELVPLIYEGDDEARRHLDTLSQATRPVVVGSSQIVHLAGLHGLPAVLIYSMDSIVAAIEAALELTRVARVEEAKRERLDRILESLAEGVAAVDMDERVQTINPALAALVGVAGEWAEGRRLSELAPELSLASVLKSGEGRRDEVVTVAGRRLVSQRLPLMEAGLQVGAVLTLQESTAIERADRKLRAEARRSPFRAKYSLADVLGEAPLIKEARELALLYAGTDSSVLIGGASGTGKELFAQGIHQASKRVDGPFVALNCAAFPETLLESELFGHEEGAFTGSRRGGKPGLIELAHRGTLFLDEIGDMPLPLQTRLLRVLQEREVLRLGASEPVPVDVRVIAATHAELKEVMAAGRFRVDLYYRLNILSLTLPALAQRGQDVVLLATRLAADALQRLGAKQPADALVVPLVRASLGYSWPGNVRELQNLVERLAVFLCAHGSLRDSDIRRLAPELTTAQAGDASLARTADTARRQRLQAVLMECGGDRALAAARLGISRTTLWRILREAE</sequence>
<dbReference type="Pfam" id="PF00158">
    <property type="entry name" value="Sigma54_activat"/>
    <property type="match status" value="1"/>
</dbReference>
<comment type="caution">
    <text evidence="7">The sequence shown here is derived from an EMBL/GenBank/DDBJ whole genome shotgun (WGS) entry which is preliminary data.</text>
</comment>
<dbReference type="Gene3D" id="1.10.10.60">
    <property type="entry name" value="Homeodomain-like"/>
    <property type="match status" value="1"/>
</dbReference>
<feature type="domain" description="PAS" evidence="6">
    <location>
        <begin position="197"/>
        <end position="250"/>
    </location>
</feature>
<dbReference type="Pfam" id="PF08448">
    <property type="entry name" value="PAS_4"/>
    <property type="match status" value="1"/>
</dbReference>
<dbReference type="Proteomes" id="UP001156706">
    <property type="component" value="Unassembled WGS sequence"/>
</dbReference>
<dbReference type="CDD" id="cd00009">
    <property type="entry name" value="AAA"/>
    <property type="match status" value="1"/>
</dbReference>
<dbReference type="Pfam" id="PF25601">
    <property type="entry name" value="AAA_lid_14"/>
    <property type="match status" value="1"/>
</dbReference>
<dbReference type="Gene3D" id="3.40.50.300">
    <property type="entry name" value="P-loop containing nucleotide triphosphate hydrolases"/>
    <property type="match status" value="1"/>
</dbReference>
<dbReference type="SMART" id="SM00382">
    <property type="entry name" value="AAA"/>
    <property type="match status" value="1"/>
</dbReference>
<dbReference type="InterPro" id="IPR058031">
    <property type="entry name" value="AAA_lid_NorR"/>
</dbReference>
<keyword evidence="4" id="KW-0804">Transcription</keyword>
<feature type="domain" description="Sigma-54 factor interaction" evidence="5">
    <location>
        <begin position="326"/>
        <end position="558"/>
    </location>
</feature>
<dbReference type="InterPro" id="IPR027417">
    <property type="entry name" value="P-loop_NTPase"/>
</dbReference>
<dbReference type="Gene3D" id="3.40.50.10660">
    <property type="entry name" value="PrpR receptor domain-like"/>
    <property type="match status" value="1"/>
</dbReference>
<dbReference type="RefSeq" id="WP_284196446.1">
    <property type="nucleotide sequence ID" value="NZ_BSOG01000002.1"/>
</dbReference>
<dbReference type="PROSITE" id="PS50045">
    <property type="entry name" value="SIGMA54_INTERACT_4"/>
    <property type="match status" value="1"/>
</dbReference>
<dbReference type="Pfam" id="PF02954">
    <property type="entry name" value="HTH_8"/>
    <property type="match status" value="1"/>
</dbReference>
<dbReference type="Gene3D" id="1.10.8.60">
    <property type="match status" value="1"/>
</dbReference>
<dbReference type="InterPro" id="IPR009057">
    <property type="entry name" value="Homeodomain-like_sf"/>
</dbReference>
<evidence type="ECO:0000259" key="5">
    <source>
        <dbReference type="PROSITE" id="PS50045"/>
    </source>
</evidence>
<dbReference type="InterPro" id="IPR002197">
    <property type="entry name" value="HTH_Fis"/>
</dbReference>
<dbReference type="PROSITE" id="PS50112">
    <property type="entry name" value="PAS"/>
    <property type="match status" value="1"/>
</dbReference>
<dbReference type="PANTHER" id="PTHR32071:SF81">
    <property type="entry name" value="PROPIONATE CATABOLISM OPERON REGULATORY PROTEIN"/>
    <property type="match status" value="1"/>
</dbReference>
<dbReference type="PROSITE" id="PS00688">
    <property type="entry name" value="SIGMA54_INTERACT_3"/>
    <property type="match status" value="1"/>
</dbReference>
<dbReference type="SUPFAM" id="SSF46689">
    <property type="entry name" value="Homeodomain-like"/>
    <property type="match status" value="1"/>
</dbReference>
<evidence type="ECO:0000256" key="1">
    <source>
        <dbReference type="ARBA" id="ARBA00022741"/>
    </source>
</evidence>
<keyword evidence="3" id="KW-0805">Transcription regulation</keyword>
<dbReference type="Gene3D" id="3.30.450.20">
    <property type="entry name" value="PAS domain"/>
    <property type="match status" value="1"/>
</dbReference>
<proteinExistence type="predicted"/>
<dbReference type="PANTHER" id="PTHR32071">
    <property type="entry name" value="TRANSCRIPTIONAL REGULATORY PROTEIN"/>
    <property type="match status" value="1"/>
</dbReference>
<dbReference type="InterPro" id="IPR002078">
    <property type="entry name" value="Sigma_54_int"/>
</dbReference>
<keyword evidence="8" id="KW-1185">Reference proteome</keyword>
<keyword evidence="1" id="KW-0547">Nucleotide-binding</keyword>
<keyword evidence="2" id="KW-0067">ATP-binding</keyword>
<evidence type="ECO:0000313" key="7">
    <source>
        <dbReference type="EMBL" id="GLR13341.1"/>
    </source>
</evidence>
<dbReference type="EMBL" id="BSOG01000002">
    <property type="protein sequence ID" value="GLR13341.1"/>
    <property type="molecule type" value="Genomic_DNA"/>
</dbReference>
<accession>A0ABQ5YEE5</accession>
<dbReference type="SUPFAM" id="SSF55785">
    <property type="entry name" value="PYP-like sensor domain (PAS domain)"/>
    <property type="match status" value="1"/>
</dbReference>
<protein>
    <submittedName>
        <fullName evidence="7">Propionate catabolism operon regulatory protein PrpR</fullName>
    </submittedName>
</protein>
<evidence type="ECO:0000256" key="4">
    <source>
        <dbReference type="ARBA" id="ARBA00023163"/>
    </source>
</evidence>